<feature type="region of interest" description="Disordered" evidence="1">
    <location>
        <begin position="17"/>
        <end position="38"/>
    </location>
</feature>
<dbReference type="EMBL" id="CAMAPE010000019">
    <property type="protein sequence ID" value="CAH9087232.1"/>
    <property type="molecule type" value="Genomic_DNA"/>
</dbReference>
<accession>A0A9P0Z4X7</accession>
<organism evidence="2 3">
    <name type="scientific">Cuscuta europaea</name>
    <name type="common">European dodder</name>
    <dbReference type="NCBI Taxonomy" id="41803"/>
    <lineage>
        <taxon>Eukaryota</taxon>
        <taxon>Viridiplantae</taxon>
        <taxon>Streptophyta</taxon>
        <taxon>Embryophyta</taxon>
        <taxon>Tracheophyta</taxon>
        <taxon>Spermatophyta</taxon>
        <taxon>Magnoliopsida</taxon>
        <taxon>eudicotyledons</taxon>
        <taxon>Gunneridae</taxon>
        <taxon>Pentapetalae</taxon>
        <taxon>asterids</taxon>
        <taxon>lamiids</taxon>
        <taxon>Solanales</taxon>
        <taxon>Convolvulaceae</taxon>
        <taxon>Cuscuteae</taxon>
        <taxon>Cuscuta</taxon>
        <taxon>Cuscuta subgen. Cuscuta</taxon>
    </lineage>
</organism>
<dbReference type="AlphaFoldDB" id="A0A9P0Z4X7"/>
<evidence type="ECO:0000256" key="1">
    <source>
        <dbReference type="SAM" id="MobiDB-lite"/>
    </source>
</evidence>
<sequence length="154" mass="16860">MASILILLSPAPSSKQSIKAPLSREKLRRTPNLQPMSENVGPAFEPPLHMPHSPSIFRSHLSGISIDFKCPTPLPITTTIASDLGTPQGLSTVHNHNALHLFHCPNVKSGSDHTMVLTFFPTGDNYDQLGFAMLILKDSKFMSVIQGQERFLCA</sequence>
<evidence type="ECO:0000313" key="3">
    <source>
        <dbReference type="Proteomes" id="UP001152484"/>
    </source>
</evidence>
<proteinExistence type="predicted"/>
<dbReference type="OrthoDB" id="2382881at2759"/>
<name>A0A9P0Z4X7_CUSEU</name>
<evidence type="ECO:0000313" key="2">
    <source>
        <dbReference type="EMBL" id="CAH9087232.1"/>
    </source>
</evidence>
<gene>
    <name evidence="2" type="ORF">CEURO_LOCUS9977</name>
</gene>
<protein>
    <submittedName>
        <fullName evidence="2">Uncharacterized protein</fullName>
    </submittedName>
</protein>
<dbReference type="Proteomes" id="UP001152484">
    <property type="component" value="Unassembled WGS sequence"/>
</dbReference>
<reference evidence="2" key="1">
    <citation type="submission" date="2022-07" db="EMBL/GenBank/DDBJ databases">
        <authorList>
            <person name="Macas J."/>
            <person name="Novak P."/>
            <person name="Neumann P."/>
        </authorList>
    </citation>
    <scope>NUCLEOTIDE SEQUENCE</scope>
</reference>
<comment type="caution">
    <text evidence="2">The sequence shown here is derived from an EMBL/GenBank/DDBJ whole genome shotgun (WGS) entry which is preliminary data.</text>
</comment>
<keyword evidence="3" id="KW-1185">Reference proteome</keyword>